<reference evidence="2" key="1">
    <citation type="submission" date="2020-01" db="EMBL/GenBank/DDBJ databases">
        <title>Genome sequence of Kobresia littledalei, the first chromosome-level genome in the family Cyperaceae.</title>
        <authorList>
            <person name="Qu G."/>
        </authorList>
    </citation>
    <scope>NUCLEOTIDE SEQUENCE</scope>
    <source>
        <strain evidence="2">C.B.Clarke</strain>
        <tissue evidence="2">Leaf</tissue>
    </source>
</reference>
<organism evidence="2 3">
    <name type="scientific">Carex littledalei</name>
    <dbReference type="NCBI Taxonomy" id="544730"/>
    <lineage>
        <taxon>Eukaryota</taxon>
        <taxon>Viridiplantae</taxon>
        <taxon>Streptophyta</taxon>
        <taxon>Embryophyta</taxon>
        <taxon>Tracheophyta</taxon>
        <taxon>Spermatophyta</taxon>
        <taxon>Magnoliopsida</taxon>
        <taxon>Liliopsida</taxon>
        <taxon>Poales</taxon>
        <taxon>Cyperaceae</taxon>
        <taxon>Cyperoideae</taxon>
        <taxon>Cariceae</taxon>
        <taxon>Carex</taxon>
        <taxon>Carex subgen. Euthyceras</taxon>
    </lineage>
</organism>
<dbReference type="AlphaFoldDB" id="A0A833VI52"/>
<proteinExistence type="predicted"/>
<dbReference type="GO" id="GO:0005768">
    <property type="term" value="C:endosome"/>
    <property type="evidence" value="ECO:0007669"/>
    <property type="project" value="TreeGrafter"/>
</dbReference>
<dbReference type="GO" id="GO:0070536">
    <property type="term" value="P:protein K63-linked deubiquitination"/>
    <property type="evidence" value="ECO:0007669"/>
    <property type="project" value="TreeGrafter"/>
</dbReference>
<accession>A0A833VI52</accession>
<comment type="caution">
    <text evidence="2">The sequence shown here is derived from an EMBL/GenBank/DDBJ whole genome shotgun (WGS) entry which is preliminary data.</text>
</comment>
<evidence type="ECO:0000313" key="3">
    <source>
        <dbReference type="Proteomes" id="UP000623129"/>
    </source>
</evidence>
<sequence>MAERYLRKKWRGVAKIYREEKNLIDLYIILVRCSSLLCETVPAHRDYGTFKSREKSLFRKKLLDALSELETIKPAVQHQINTHNRAIKLRKETSASSSSSTYTSTVSSPQNYQTCWKCTWQLEQAIGYKESSGSSGSISETEPRNTGRSINVPYPKEETLSRHSILGPNGLRGNWTGPVTGIRVQYPSSAGLTQSDVSGQGICAHNFHA</sequence>
<dbReference type="Gene3D" id="1.20.58.80">
    <property type="entry name" value="Phosphotransferase system, lactose/cellobiose-type IIA subunit"/>
    <property type="match status" value="1"/>
</dbReference>
<gene>
    <name evidence="2" type="ORF">FCM35_KLT00200</name>
</gene>
<dbReference type="PANTHER" id="PTHR12947:SF18">
    <property type="entry name" value="AMSH-LIKE UBIQUITIN THIOESTERASE 3"/>
    <property type="match status" value="1"/>
</dbReference>
<name>A0A833VI52_9POAL</name>
<evidence type="ECO:0000256" key="1">
    <source>
        <dbReference type="SAM" id="MobiDB-lite"/>
    </source>
</evidence>
<evidence type="ECO:0000313" key="2">
    <source>
        <dbReference type="EMBL" id="KAF3341562.1"/>
    </source>
</evidence>
<dbReference type="OrthoDB" id="785281at2759"/>
<dbReference type="GO" id="GO:0071108">
    <property type="term" value="P:protein K48-linked deubiquitination"/>
    <property type="evidence" value="ECO:0007669"/>
    <property type="project" value="TreeGrafter"/>
</dbReference>
<dbReference type="PANTHER" id="PTHR12947">
    <property type="entry name" value="AMSH-LIKE PROTEASE"/>
    <property type="match status" value="1"/>
</dbReference>
<dbReference type="EMBL" id="SWLB01000001">
    <property type="protein sequence ID" value="KAF3341562.1"/>
    <property type="molecule type" value="Genomic_DNA"/>
</dbReference>
<feature type="region of interest" description="Disordered" evidence="1">
    <location>
        <begin position="130"/>
        <end position="153"/>
    </location>
</feature>
<keyword evidence="3" id="KW-1185">Reference proteome</keyword>
<protein>
    <submittedName>
        <fullName evidence="2">AMSH-like ubiquitin thioesterase 3 isoform X2</fullName>
    </submittedName>
</protein>
<dbReference type="Proteomes" id="UP000623129">
    <property type="component" value="Unassembled WGS sequence"/>
</dbReference>
<dbReference type="GO" id="GO:0016020">
    <property type="term" value="C:membrane"/>
    <property type="evidence" value="ECO:0007669"/>
    <property type="project" value="TreeGrafter"/>
</dbReference>